<reference evidence="3 4" key="1">
    <citation type="submission" date="2017-03" db="EMBL/GenBank/DDBJ databases">
        <authorList>
            <person name="Afonso C.L."/>
            <person name="Miller P.J."/>
            <person name="Scott M.A."/>
            <person name="Spackman E."/>
            <person name="Goraichik I."/>
            <person name="Dimitrov K.M."/>
            <person name="Suarez D.L."/>
            <person name="Swayne D.E."/>
        </authorList>
    </citation>
    <scope>NUCLEOTIDE SEQUENCE [LARGE SCALE GENOMIC DNA]</scope>
    <source>
        <strain evidence="3 4">CECT 7751</strain>
    </source>
</reference>
<sequence>MSTTVGDIAISVGADISPLRRGLASGSKELASFSQRASVHGRRLVRLGGIISATMTAAAGGAAAASRSAAAAATEVVRLAEVAGASTTEFQRWAAASVAFGIEQDKLSDILKDVNDRVGDFMSTGGGPMKDFFEQIAPLVGVTAKQFEGLSGPQALQLYVDTIERAGANQQQMTFYLEAMASDVTALLPLLRNGGAEMRRLGDAAEESGRVMSRTTLDAAVRLDRRFRDISSTIRTSLNRSLLENSESFEKAAEVIAEVFVPAIGKALGKISDLIVKLGEAKELVDFMRDPTSGVNPDAFAPSGFGEEGGSGDPVADSMNRSAADPGLNDLYGIPLDPIKVSPDDNDPPGVPSRPAGVDPYGGAGSGAGAGGGGGVSREQFEALRRALATEREIVEEDRLRRLEELAAYREKEVATEQEYADTKRRIQEDYAEAMRELDERERAAKLSAMQGVFGDLASMMSSENKKLFKLGKMAAIAEASVDGYRAAVSAWKHGMKIGGPPMAATFAAASAVKTGGLIASIASQQIGGSGGSASAGGGSPAGGGAGAVAETPSPNMNVYLSGGSGGGFGEDQLMGLLEMIRDKGVKGANLNVYRV</sequence>
<evidence type="ECO:0000256" key="1">
    <source>
        <dbReference type="SAM" id="Coils"/>
    </source>
</evidence>
<gene>
    <name evidence="3" type="ORF">PSM7751_03721</name>
</gene>
<feature type="region of interest" description="Disordered" evidence="2">
    <location>
        <begin position="295"/>
        <end position="377"/>
    </location>
</feature>
<dbReference type="OrthoDB" id="7311517at2"/>
<feature type="compositionally biased region" description="Gly residues" evidence="2">
    <location>
        <begin position="360"/>
        <end position="376"/>
    </location>
</feature>
<accession>A0A1X7A4W1</accession>
<dbReference type="EMBL" id="FWFN01000009">
    <property type="protein sequence ID" value="SLN70366.1"/>
    <property type="molecule type" value="Genomic_DNA"/>
</dbReference>
<keyword evidence="1" id="KW-0175">Coiled coil</keyword>
<evidence type="ECO:0000313" key="4">
    <source>
        <dbReference type="Proteomes" id="UP000193963"/>
    </source>
</evidence>
<keyword evidence="4" id="KW-1185">Reference proteome</keyword>
<evidence type="ECO:0000256" key="2">
    <source>
        <dbReference type="SAM" id="MobiDB-lite"/>
    </source>
</evidence>
<dbReference type="AlphaFoldDB" id="A0A1X7A4W1"/>
<feature type="compositionally biased region" description="Gly residues" evidence="2">
    <location>
        <begin position="530"/>
        <end position="547"/>
    </location>
</feature>
<proteinExistence type="predicted"/>
<feature type="coiled-coil region" evidence="1">
    <location>
        <begin position="406"/>
        <end position="444"/>
    </location>
</feature>
<name>A0A1X7A4W1_9RHOB</name>
<dbReference type="RefSeq" id="WP_143515640.1">
    <property type="nucleotide sequence ID" value="NZ_FWFN01000009.1"/>
</dbReference>
<protein>
    <submittedName>
        <fullName evidence="3">Uncharacterized protein</fullName>
    </submittedName>
</protein>
<dbReference type="Proteomes" id="UP000193963">
    <property type="component" value="Unassembled WGS sequence"/>
</dbReference>
<organism evidence="3 4">
    <name type="scientific">Pseudooceanicola marinus</name>
    <dbReference type="NCBI Taxonomy" id="396013"/>
    <lineage>
        <taxon>Bacteria</taxon>
        <taxon>Pseudomonadati</taxon>
        <taxon>Pseudomonadota</taxon>
        <taxon>Alphaproteobacteria</taxon>
        <taxon>Rhodobacterales</taxon>
        <taxon>Paracoccaceae</taxon>
        <taxon>Pseudooceanicola</taxon>
    </lineage>
</organism>
<feature type="region of interest" description="Disordered" evidence="2">
    <location>
        <begin position="530"/>
        <end position="549"/>
    </location>
</feature>
<evidence type="ECO:0000313" key="3">
    <source>
        <dbReference type="EMBL" id="SLN70366.1"/>
    </source>
</evidence>